<dbReference type="Proteomes" id="UP000472277">
    <property type="component" value="Chromosome 33"/>
</dbReference>
<dbReference type="PANTHER" id="PTHR15541:SF2">
    <property type="entry name" value="GRANULYSIN"/>
    <property type="match status" value="1"/>
</dbReference>
<evidence type="ECO:0000313" key="4">
    <source>
        <dbReference type="Proteomes" id="UP000472277"/>
    </source>
</evidence>
<name>A0A674F634_SALTR</name>
<dbReference type="Ensembl" id="ENSSTUT00000124159.1">
    <property type="protein sequence ID" value="ENSSTUP00000116074.1"/>
    <property type="gene ID" value="ENSSTUG00000051057.1"/>
</dbReference>
<dbReference type="Gene3D" id="1.10.225.10">
    <property type="entry name" value="Saposin-like"/>
    <property type="match status" value="1"/>
</dbReference>
<accession>A0A674F634</accession>
<evidence type="ECO:0000256" key="1">
    <source>
        <dbReference type="ARBA" id="ARBA00023157"/>
    </source>
</evidence>
<dbReference type="PROSITE" id="PS50015">
    <property type="entry name" value="SAP_B"/>
    <property type="match status" value="1"/>
</dbReference>
<dbReference type="Pfam" id="PF05184">
    <property type="entry name" value="SapB_1"/>
    <property type="match status" value="1"/>
</dbReference>
<dbReference type="InterPro" id="IPR038847">
    <property type="entry name" value="Granulysin-like"/>
</dbReference>
<dbReference type="InterPro" id="IPR007856">
    <property type="entry name" value="SapB_1"/>
</dbReference>
<dbReference type="GeneTree" id="ENSGT00510000050935"/>
<feature type="domain" description="Saposin B-type" evidence="2">
    <location>
        <begin position="133"/>
        <end position="213"/>
    </location>
</feature>
<dbReference type="InterPro" id="IPR011001">
    <property type="entry name" value="Saposin-like"/>
</dbReference>
<sequence length="219" mass="24410">MSKEKEFGRQSGRFVTVLIPSKLFPLFSFFRLSGSRPLGQVYFGRPVRAGPGPAAVLPEAQQTGLRGPAADLGPEEARGLLTLQRCQVPAHYCPLTVRKIPLLACSVWEIHGQCQDDQEVVEAKLEKRMQQQLKGTCGLCKWALKEVKKSISTSSRQEEIKQKLLSFCGKLPLVKSTCEDLVKKHLWVVIDELNTSDGIRAICVKMKACKPKEVLDLSY</sequence>
<reference evidence="3" key="2">
    <citation type="submission" date="2025-09" db="UniProtKB">
        <authorList>
            <consortium name="Ensembl"/>
        </authorList>
    </citation>
    <scope>IDENTIFICATION</scope>
</reference>
<evidence type="ECO:0000259" key="2">
    <source>
        <dbReference type="PROSITE" id="PS50015"/>
    </source>
</evidence>
<keyword evidence="4" id="KW-1185">Reference proteome</keyword>
<gene>
    <name evidence="3" type="primary">LOC115172853</name>
</gene>
<protein>
    <submittedName>
        <fullName evidence="3">Antimicrobial peptide NK-lysin-like</fullName>
    </submittedName>
</protein>
<organism evidence="3 4">
    <name type="scientific">Salmo trutta</name>
    <name type="common">Brown trout</name>
    <dbReference type="NCBI Taxonomy" id="8032"/>
    <lineage>
        <taxon>Eukaryota</taxon>
        <taxon>Metazoa</taxon>
        <taxon>Chordata</taxon>
        <taxon>Craniata</taxon>
        <taxon>Vertebrata</taxon>
        <taxon>Euteleostomi</taxon>
        <taxon>Actinopterygii</taxon>
        <taxon>Neopterygii</taxon>
        <taxon>Teleostei</taxon>
        <taxon>Protacanthopterygii</taxon>
        <taxon>Salmoniformes</taxon>
        <taxon>Salmonidae</taxon>
        <taxon>Salmoninae</taxon>
        <taxon>Salmo</taxon>
    </lineage>
</organism>
<dbReference type="GO" id="GO:0042742">
    <property type="term" value="P:defense response to bacterium"/>
    <property type="evidence" value="ECO:0007669"/>
    <property type="project" value="InterPro"/>
</dbReference>
<dbReference type="SMART" id="SM00741">
    <property type="entry name" value="SapB"/>
    <property type="match status" value="1"/>
</dbReference>
<proteinExistence type="predicted"/>
<dbReference type="PANTHER" id="PTHR15541">
    <property type="entry name" value="GRANULYSIN RELATED"/>
    <property type="match status" value="1"/>
</dbReference>
<dbReference type="SUPFAM" id="SSF47862">
    <property type="entry name" value="Saposin"/>
    <property type="match status" value="1"/>
</dbReference>
<dbReference type="AlphaFoldDB" id="A0A674F634"/>
<dbReference type="GO" id="GO:0006629">
    <property type="term" value="P:lipid metabolic process"/>
    <property type="evidence" value="ECO:0007669"/>
    <property type="project" value="InterPro"/>
</dbReference>
<dbReference type="InterPro" id="IPR008139">
    <property type="entry name" value="SaposinB_dom"/>
</dbReference>
<keyword evidence="1" id="KW-1015">Disulfide bond</keyword>
<evidence type="ECO:0000313" key="3">
    <source>
        <dbReference type="Ensembl" id="ENSSTUP00000116074.1"/>
    </source>
</evidence>
<reference evidence="3" key="1">
    <citation type="submission" date="2025-08" db="UniProtKB">
        <authorList>
            <consortium name="Ensembl"/>
        </authorList>
    </citation>
    <scope>IDENTIFICATION</scope>
</reference>